<evidence type="ECO:0000313" key="14">
    <source>
        <dbReference type="Proteomes" id="UP000437068"/>
    </source>
</evidence>
<evidence type="ECO:0000313" key="16">
    <source>
        <dbReference type="Proteomes" id="UP000440732"/>
    </source>
</evidence>
<sequence>MALNVTFVSGGSLQFQLHYAWKCWTFESCDYWEKTTQVAWSYIPTAMFVGFYESNTCHESAEYPVAYFALQGSYTFPQPRAIRSVMVGAFNNLTRRPSYIYSECPNADERAGLGSTDGDASTFFVGDTNGGSGPSPNWNDALPDTPSNSGNAAGSLDGYKGGDVMNSAP</sequence>
<evidence type="ECO:0000313" key="21">
    <source>
        <dbReference type="Proteomes" id="UP000488956"/>
    </source>
</evidence>
<dbReference type="Proteomes" id="UP000476176">
    <property type="component" value="Unassembled WGS sequence"/>
</dbReference>
<dbReference type="Proteomes" id="UP000437068">
    <property type="component" value="Unassembled WGS sequence"/>
</dbReference>
<dbReference type="EMBL" id="QXGA01000138">
    <property type="protein sequence ID" value="KAE9151646.1"/>
    <property type="molecule type" value="Genomic_DNA"/>
</dbReference>
<evidence type="ECO:0000313" key="12">
    <source>
        <dbReference type="Proteomes" id="UP000429523"/>
    </source>
</evidence>
<evidence type="ECO:0000313" key="2">
    <source>
        <dbReference type="EMBL" id="KAE8945202.1"/>
    </source>
</evidence>
<comment type="caution">
    <text evidence="7">The sequence shown here is derived from an EMBL/GenBank/DDBJ whole genome shotgun (WGS) entry which is preliminary data.</text>
</comment>
<evidence type="ECO:0000313" key="10">
    <source>
        <dbReference type="EMBL" id="KAE9322895.1"/>
    </source>
</evidence>
<evidence type="ECO:0000313" key="19">
    <source>
        <dbReference type="Proteomes" id="UP000476176"/>
    </source>
</evidence>
<keyword evidence="13" id="KW-1185">Reference proteome</keyword>
<dbReference type="EMBL" id="QXGE01000140">
    <property type="protein sequence ID" value="KAE9322895.1"/>
    <property type="molecule type" value="Genomic_DNA"/>
</dbReference>
<dbReference type="Proteomes" id="UP000440732">
    <property type="component" value="Unassembled WGS sequence"/>
</dbReference>
<reference evidence="12 13" key="1">
    <citation type="submission" date="2018-08" db="EMBL/GenBank/DDBJ databases">
        <title>Genomic investigation of the strawberry pathogen Phytophthora fragariae indicates pathogenicity is determined by transcriptional variation in three key races.</title>
        <authorList>
            <person name="Adams T.M."/>
            <person name="Armitage A.D."/>
            <person name="Sobczyk M.K."/>
            <person name="Bates H.J."/>
            <person name="Dunwell J.M."/>
            <person name="Nellist C.F."/>
            <person name="Harrison R.J."/>
        </authorList>
    </citation>
    <scope>NUCLEOTIDE SEQUENCE [LARGE SCALE GENOMIC DNA]</scope>
    <source>
        <strain evidence="10 14">A4</strain>
        <strain evidence="9 15">BC-1</strain>
        <strain evidence="8 19">BC-23</strain>
        <strain evidence="7 13">NOV-27</strain>
        <strain evidence="6 16">NOV-5</strain>
        <strain evidence="4 17">NOV-71</strain>
        <strain evidence="11 20">NOV-77</strain>
        <strain evidence="2 12">NOV-9</strain>
        <strain evidence="5 21">ONT-3</strain>
        <strain evidence="3 18">SCRP245</strain>
    </source>
</reference>
<dbReference type="EMBL" id="QXFY01000135">
    <property type="protein sequence ID" value="KAE9355345.1"/>
    <property type="molecule type" value="Genomic_DNA"/>
</dbReference>
<dbReference type="Proteomes" id="UP000488956">
    <property type="component" value="Unassembled WGS sequence"/>
</dbReference>
<evidence type="ECO:0000313" key="3">
    <source>
        <dbReference type="EMBL" id="KAE9023605.1"/>
    </source>
</evidence>
<protein>
    <submittedName>
        <fullName evidence="7">Uncharacterized protein</fullName>
    </submittedName>
</protein>
<dbReference type="EMBL" id="QXFZ01000213">
    <property type="protein sequence ID" value="KAE9126604.1"/>
    <property type="molecule type" value="Genomic_DNA"/>
</dbReference>
<dbReference type="Proteomes" id="UP000429523">
    <property type="component" value="Unassembled WGS sequence"/>
</dbReference>
<evidence type="ECO:0000313" key="13">
    <source>
        <dbReference type="Proteomes" id="UP000433483"/>
    </source>
</evidence>
<evidence type="ECO:0000313" key="6">
    <source>
        <dbReference type="EMBL" id="KAE9151646.1"/>
    </source>
</evidence>
<dbReference type="Proteomes" id="UP000433483">
    <property type="component" value="Unassembled WGS sequence"/>
</dbReference>
<evidence type="ECO:0000313" key="11">
    <source>
        <dbReference type="EMBL" id="KAE9355345.1"/>
    </source>
</evidence>
<evidence type="ECO:0000313" key="5">
    <source>
        <dbReference type="EMBL" id="KAE9127081.1"/>
    </source>
</evidence>
<dbReference type="EMBL" id="QXGF01000167">
    <property type="protein sequence ID" value="KAE8945202.1"/>
    <property type="molecule type" value="Genomic_DNA"/>
</dbReference>
<dbReference type="EMBL" id="QXGD01000234">
    <property type="protein sequence ID" value="KAE9246634.1"/>
    <property type="molecule type" value="Genomic_DNA"/>
</dbReference>
<dbReference type="EMBL" id="QXFX01000181">
    <property type="protein sequence ID" value="KAE9127081.1"/>
    <property type="molecule type" value="Genomic_DNA"/>
</dbReference>
<proteinExistence type="predicted"/>
<feature type="region of interest" description="Disordered" evidence="1">
    <location>
        <begin position="123"/>
        <end position="169"/>
    </location>
</feature>
<evidence type="ECO:0000313" key="7">
    <source>
        <dbReference type="EMBL" id="KAE9227810.1"/>
    </source>
</evidence>
<organism evidence="7 13">
    <name type="scientific">Phytophthora fragariae</name>
    <dbReference type="NCBI Taxonomy" id="53985"/>
    <lineage>
        <taxon>Eukaryota</taxon>
        <taxon>Sar</taxon>
        <taxon>Stramenopiles</taxon>
        <taxon>Oomycota</taxon>
        <taxon>Peronosporomycetes</taxon>
        <taxon>Peronosporales</taxon>
        <taxon>Peronosporaceae</taxon>
        <taxon>Phytophthora</taxon>
    </lineage>
</organism>
<accession>A0A6A3Z1V0</accession>
<dbReference type="Proteomes" id="UP000441208">
    <property type="component" value="Unassembled WGS sequence"/>
</dbReference>
<evidence type="ECO:0000313" key="18">
    <source>
        <dbReference type="Proteomes" id="UP000460718"/>
    </source>
</evidence>
<name>A0A6A3Z1V0_9STRA</name>
<evidence type="ECO:0000313" key="9">
    <source>
        <dbReference type="EMBL" id="KAE9246634.1"/>
    </source>
</evidence>
<dbReference type="Proteomes" id="UP000460718">
    <property type="component" value="Unassembled WGS sequence"/>
</dbReference>
<evidence type="ECO:0000313" key="17">
    <source>
        <dbReference type="Proteomes" id="UP000441208"/>
    </source>
</evidence>
<evidence type="ECO:0000313" key="20">
    <source>
        <dbReference type="Proteomes" id="UP000486351"/>
    </source>
</evidence>
<dbReference type="AlphaFoldDB" id="A0A6A3Z1V0"/>
<dbReference type="OrthoDB" id="88970at2759"/>
<evidence type="ECO:0000313" key="8">
    <source>
        <dbReference type="EMBL" id="KAE9242802.1"/>
    </source>
</evidence>
<dbReference type="EMBL" id="QXFW01000135">
    <property type="protein sequence ID" value="KAE9023605.1"/>
    <property type="molecule type" value="Genomic_DNA"/>
</dbReference>
<gene>
    <name evidence="10" type="ORF">PF001_g4174</name>
    <name evidence="9" type="ORF">PF002_g6629</name>
    <name evidence="8" type="ORF">PF004_g6453</name>
    <name evidence="7" type="ORF">PF005_g4567</name>
    <name evidence="6" type="ORF">PF006_g4063</name>
    <name evidence="4" type="ORF">PF007_g5905</name>
    <name evidence="11" type="ORF">PF008_g4103</name>
    <name evidence="2" type="ORF">PF009_g5132</name>
    <name evidence="5" type="ORF">PF010_g5033</name>
    <name evidence="3" type="ORF">PF011_g3895</name>
</gene>
<dbReference type="EMBL" id="QXGB01000149">
    <property type="protein sequence ID" value="KAE9227810.1"/>
    <property type="molecule type" value="Genomic_DNA"/>
</dbReference>
<dbReference type="EMBL" id="QXGC01000260">
    <property type="protein sequence ID" value="KAE9242802.1"/>
    <property type="molecule type" value="Genomic_DNA"/>
</dbReference>
<dbReference type="Proteomes" id="UP000486351">
    <property type="component" value="Unassembled WGS sequence"/>
</dbReference>
<evidence type="ECO:0000313" key="4">
    <source>
        <dbReference type="EMBL" id="KAE9126604.1"/>
    </source>
</evidence>
<dbReference type="Proteomes" id="UP000440367">
    <property type="component" value="Unassembled WGS sequence"/>
</dbReference>
<evidence type="ECO:0000256" key="1">
    <source>
        <dbReference type="SAM" id="MobiDB-lite"/>
    </source>
</evidence>
<evidence type="ECO:0000313" key="15">
    <source>
        <dbReference type="Proteomes" id="UP000440367"/>
    </source>
</evidence>